<dbReference type="EnsemblMetazoa" id="CJA18627.1">
    <property type="protein sequence ID" value="CJA18627.1"/>
    <property type="gene ID" value="WBGene00137832"/>
</dbReference>
<evidence type="ECO:0000256" key="1">
    <source>
        <dbReference type="SAM" id="MobiDB-lite"/>
    </source>
</evidence>
<feature type="transmembrane region" description="Helical" evidence="2">
    <location>
        <begin position="187"/>
        <end position="210"/>
    </location>
</feature>
<sequence>MSARSAYLCQIQICNGFLIAAGLLAVGLAGSQFSKVGLDNYRDIDFRLLNFIHVVTGCIGFYSLWKNHGSIVTKSLYLVSFVIGFATAVFYGFTTYRVVKAGENLNSLQSADGFNEEFQSENSNYAGRIVISALMIAAGTVASLFSLFAIFLLSKIIVVTIPVYPMQSISMIQREQELAMSSAKKTLASIGLIKFLLCFGILGLCVFIEYEHENVAGQEKYIKIGLDHVSAMLAIVSGAMDIWATKGKNQQNLNLKVALAVAVVAATWCLKTVDNNAMPFYKNDLKFYYQGREIGGKVLSILHVFWGACMLGMCILGLLDTWWRGEFLGADLLWVSILFMTTGFMTSSNYSVMINTKFILSVVCLGISVEKVCASANLIYQMAAYSAYRNGNEKTFVAQIILYSIQAGIYLLEALTSLAGAYLYGTELRKQPNLTYRHSNSVHGLFALGTLFYGVVITGTYIVFELGKWRYNEVPMEVPFFRLGNGPLAIAVFVVQILCIPFPSLLAAASILNVIIASISLFTVSSAITNVYYLQRYLQASDLLPTTDTQQTIYKVAIILAAGAALACVICTVCAIICSLRSSYILHHRSTSPDSTVVVPLGEEQFGSGTLRVAAHTRTPSRLHGQQSPAGGGGIQPMEEQSVYWSADENPFYYHTSKRFYGKPYQIESGFYGYALAGSGQAAGNTSANVDPNRRVQSSASQTQIGHVFNN</sequence>
<feature type="transmembrane region" description="Helical" evidence="2">
    <location>
        <begin position="294"/>
        <end position="319"/>
    </location>
</feature>
<feature type="transmembrane region" description="Helical" evidence="2">
    <location>
        <begin position="325"/>
        <end position="346"/>
    </location>
</feature>
<feature type="transmembrane region" description="Helical" evidence="2">
    <location>
        <begin position="400"/>
        <end position="424"/>
    </location>
</feature>
<accession>A0A8R1E151</accession>
<keyword evidence="2" id="KW-1133">Transmembrane helix</keyword>
<keyword evidence="4" id="KW-1185">Reference proteome</keyword>
<feature type="transmembrane region" description="Helical" evidence="2">
    <location>
        <begin position="358"/>
        <end position="380"/>
    </location>
</feature>
<feature type="transmembrane region" description="Helical" evidence="2">
    <location>
        <begin position="133"/>
        <end position="166"/>
    </location>
</feature>
<feature type="transmembrane region" description="Helical" evidence="2">
    <location>
        <begin position="48"/>
        <end position="65"/>
    </location>
</feature>
<feature type="transmembrane region" description="Helical" evidence="2">
    <location>
        <begin position="484"/>
        <end position="507"/>
    </location>
</feature>
<feature type="transmembrane region" description="Helical" evidence="2">
    <location>
        <begin position="77"/>
        <end position="99"/>
    </location>
</feature>
<evidence type="ECO:0000256" key="2">
    <source>
        <dbReference type="SAM" id="Phobius"/>
    </source>
</evidence>
<dbReference type="AlphaFoldDB" id="A0A8R1E151"/>
<feature type="transmembrane region" description="Helical" evidence="2">
    <location>
        <begin position="514"/>
        <end position="533"/>
    </location>
</feature>
<feature type="transmembrane region" description="Helical" evidence="2">
    <location>
        <begin position="553"/>
        <end position="580"/>
    </location>
</feature>
<feature type="region of interest" description="Disordered" evidence="1">
    <location>
        <begin position="682"/>
        <end position="711"/>
    </location>
</feature>
<evidence type="ECO:0000313" key="4">
    <source>
        <dbReference type="Proteomes" id="UP000005237"/>
    </source>
</evidence>
<feature type="transmembrane region" description="Helical" evidence="2">
    <location>
        <begin position="7"/>
        <end position="28"/>
    </location>
</feature>
<feature type="transmembrane region" description="Helical" evidence="2">
    <location>
        <begin position="253"/>
        <end position="273"/>
    </location>
</feature>
<reference evidence="3" key="2">
    <citation type="submission" date="2022-06" db="UniProtKB">
        <authorList>
            <consortium name="EnsemblMetazoa"/>
        </authorList>
    </citation>
    <scope>IDENTIFICATION</scope>
    <source>
        <strain evidence="3">DF5081</strain>
    </source>
</reference>
<protein>
    <submittedName>
        <fullName evidence="3">Uncharacterized protein</fullName>
    </submittedName>
</protein>
<feature type="transmembrane region" description="Helical" evidence="2">
    <location>
        <begin position="445"/>
        <end position="464"/>
    </location>
</feature>
<organism evidence="3 4">
    <name type="scientific">Caenorhabditis japonica</name>
    <dbReference type="NCBI Taxonomy" id="281687"/>
    <lineage>
        <taxon>Eukaryota</taxon>
        <taxon>Metazoa</taxon>
        <taxon>Ecdysozoa</taxon>
        <taxon>Nematoda</taxon>
        <taxon>Chromadorea</taxon>
        <taxon>Rhabditida</taxon>
        <taxon>Rhabditina</taxon>
        <taxon>Rhabditomorpha</taxon>
        <taxon>Rhabditoidea</taxon>
        <taxon>Rhabditidae</taxon>
        <taxon>Peloderinae</taxon>
        <taxon>Caenorhabditis</taxon>
    </lineage>
</organism>
<evidence type="ECO:0000313" key="3">
    <source>
        <dbReference type="EnsemblMetazoa" id="CJA18627.1"/>
    </source>
</evidence>
<name>A0A8R1E151_CAEJA</name>
<dbReference type="Proteomes" id="UP000005237">
    <property type="component" value="Unassembled WGS sequence"/>
</dbReference>
<keyword evidence="2" id="KW-0472">Membrane</keyword>
<reference evidence="4" key="1">
    <citation type="submission" date="2010-08" db="EMBL/GenBank/DDBJ databases">
        <authorList>
            <consortium name="Caenorhabditis japonica Sequencing Consortium"/>
            <person name="Wilson R.K."/>
        </authorList>
    </citation>
    <scope>NUCLEOTIDE SEQUENCE [LARGE SCALE GENOMIC DNA]</scope>
    <source>
        <strain evidence="4">DF5081</strain>
    </source>
</reference>
<proteinExistence type="predicted"/>
<keyword evidence="2" id="KW-0812">Transmembrane</keyword>